<organism evidence="2 3">
    <name type="scientific">Aegilops tauschii subsp. strangulata</name>
    <name type="common">Goatgrass</name>
    <dbReference type="NCBI Taxonomy" id="200361"/>
    <lineage>
        <taxon>Eukaryota</taxon>
        <taxon>Viridiplantae</taxon>
        <taxon>Streptophyta</taxon>
        <taxon>Embryophyta</taxon>
        <taxon>Tracheophyta</taxon>
        <taxon>Spermatophyta</taxon>
        <taxon>Magnoliopsida</taxon>
        <taxon>Liliopsida</taxon>
        <taxon>Poales</taxon>
        <taxon>Poaceae</taxon>
        <taxon>BOP clade</taxon>
        <taxon>Pooideae</taxon>
        <taxon>Triticodae</taxon>
        <taxon>Triticeae</taxon>
        <taxon>Triticinae</taxon>
        <taxon>Aegilops</taxon>
    </lineage>
</organism>
<dbReference type="AlphaFoldDB" id="A0A453TAP3"/>
<keyword evidence="3" id="KW-1185">Reference proteome</keyword>
<dbReference type="EnsemblPlants" id="AET7Gv21313100.32">
    <property type="protein sequence ID" value="AET7Gv21313100.32"/>
    <property type="gene ID" value="AET7Gv21313100"/>
</dbReference>
<name>A0A453TAP3_AEGTS</name>
<feature type="compositionally biased region" description="Basic and acidic residues" evidence="1">
    <location>
        <begin position="36"/>
        <end position="46"/>
    </location>
</feature>
<accession>A0A453TAP3</accession>
<reference evidence="2" key="3">
    <citation type="journal article" date="2017" name="Nature">
        <title>Genome sequence of the progenitor of the wheat D genome Aegilops tauschii.</title>
        <authorList>
            <person name="Luo M.C."/>
            <person name="Gu Y.Q."/>
            <person name="Puiu D."/>
            <person name="Wang H."/>
            <person name="Twardziok S.O."/>
            <person name="Deal K.R."/>
            <person name="Huo N."/>
            <person name="Zhu T."/>
            <person name="Wang L."/>
            <person name="Wang Y."/>
            <person name="McGuire P.E."/>
            <person name="Liu S."/>
            <person name="Long H."/>
            <person name="Ramasamy R.K."/>
            <person name="Rodriguez J.C."/>
            <person name="Van S.L."/>
            <person name="Yuan L."/>
            <person name="Wang Z."/>
            <person name="Xia Z."/>
            <person name="Xiao L."/>
            <person name="Anderson O.D."/>
            <person name="Ouyang S."/>
            <person name="Liang Y."/>
            <person name="Zimin A.V."/>
            <person name="Pertea G."/>
            <person name="Qi P."/>
            <person name="Bennetzen J.L."/>
            <person name="Dai X."/>
            <person name="Dawson M.W."/>
            <person name="Muller H.G."/>
            <person name="Kugler K."/>
            <person name="Rivarola-Duarte L."/>
            <person name="Spannagl M."/>
            <person name="Mayer K.F.X."/>
            <person name="Lu F.H."/>
            <person name="Bevan M.W."/>
            <person name="Leroy P."/>
            <person name="Li P."/>
            <person name="You F.M."/>
            <person name="Sun Q."/>
            <person name="Liu Z."/>
            <person name="Lyons E."/>
            <person name="Wicker T."/>
            <person name="Salzberg S.L."/>
            <person name="Devos K.M."/>
            <person name="Dvorak J."/>
        </authorList>
    </citation>
    <scope>NUCLEOTIDE SEQUENCE [LARGE SCALE GENOMIC DNA]</scope>
    <source>
        <strain evidence="2">cv. AL8/78</strain>
    </source>
</reference>
<proteinExistence type="predicted"/>
<evidence type="ECO:0000313" key="2">
    <source>
        <dbReference type="EnsemblPlants" id="AET7Gv21313100.32"/>
    </source>
</evidence>
<reference evidence="3" key="1">
    <citation type="journal article" date="2014" name="Science">
        <title>Ancient hybridizations among the ancestral genomes of bread wheat.</title>
        <authorList>
            <consortium name="International Wheat Genome Sequencing Consortium,"/>
            <person name="Marcussen T."/>
            <person name="Sandve S.R."/>
            <person name="Heier L."/>
            <person name="Spannagl M."/>
            <person name="Pfeifer M."/>
            <person name="Jakobsen K.S."/>
            <person name="Wulff B.B."/>
            <person name="Steuernagel B."/>
            <person name="Mayer K.F."/>
            <person name="Olsen O.A."/>
        </authorList>
    </citation>
    <scope>NUCLEOTIDE SEQUENCE [LARGE SCALE GENOMIC DNA]</scope>
    <source>
        <strain evidence="3">cv. AL8/78</strain>
    </source>
</reference>
<evidence type="ECO:0000313" key="3">
    <source>
        <dbReference type="Proteomes" id="UP000015105"/>
    </source>
</evidence>
<reference evidence="2" key="4">
    <citation type="submission" date="2019-03" db="UniProtKB">
        <authorList>
            <consortium name="EnsemblPlants"/>
        </authorList>
    </citation>
    <scope>IDENTIFICATION</scope>
</reference>
<dbReference type="Gramene" id="AET7Gv21313100.32">
    <property type="protein sequence ID" value="AET7Gv21313100.32"/>
    <property type="gene ID" value="AET7Gv21313100"/>
</dbReference>
<protein>
    <submittedName>
        <fullName evidence="2">Uncharacterized protein</fullName>
    </submittedName>
</protein>
<evidence type="ECO:0000256" key="1">
    <source>
        <dbReference type="SAM" id="MobiDB-lite"/>
    </source>
</evidence>
<dbReference type="Proteomes" id="UP000015105">
    <property type="component" value="Chromosome 7D"/>
</dbReference>
<reference evidence="3" key="2">
    <citation type="journal article" date="2017" name="Nat. Plants">
        <title>The Aegilops tauschii genome reveals multiple impacts of transposons.</title>
        <authorList>
            <person name="Zhao G."/>
            <person name="Zou C."/>
            <person name="Li K."/>
            <person name="Wang K."/>
            <person name="Li T."/>
            <person name="Gao L."/>
            <person name="Zhang X."/>
            <person name="Wang H."/>
            <person name="Yang Z."/>
            <person name="Liu X."/>
            <person name="Jiang W."/>
            <person name="Mao L."/>
            <person name="Kong X."/>
            <person name="Jiao Y."/>
            <person name="Jia J."/>
        </authorList>
    </citation>
    <scope>NUCLEOTIDE SEQUENCE [LARGE SCALE GENOMIC DNA]</scope>
    <source>
        <strain evidence="3">cv. AL8/78</strain>
    </source>
</reference>
<feature type="region of interest" description="Disordered" evidence="1">
    <location>
        <begin position="1"/>
        <end position="46"/>
    </location>
</feature>
<reference evidence="2" key="5">
    <citation type="journal article" date="2021" name="G3 (Bethesda)">
        <title>Aegilops tauschii genome assembly Aet v5.0 features greater sequence contiguity and improved annotation.</title>
        <authorList>
            <person name="Wang L."/>
            <person name="Zhu T."/>
            <person name="Rodriguez J.C."/>
            <person name="Deal K.R."/>
            <person name="Dubcovsky J."/>
            <person name="McGuire P.E."/>
            <person name="Lux T."/>
            <person name="Spannagl M."/>
            <person name="Mayer K.F.X."/>
            <person name="Baldrich P."/>
            <person name="Meyers B.C."/>
            <person name="Huo N."/>
            <person name="Gu Y.Q."/>
            <person name="Zhou H."/>
            <person name="Devos K.M."/>
            <person name="Bennetzen J.L."/>
            <person name="Unver T."/>
            <person name="Budak H."/>
            <person name="Gulick P.J."/>
            <person name="Galiba G."/>
            <person name="Kalapos B."/>
            <person name="Nelson D.R."/>
            <person name="Li P."/>
            <person name="You F.M."/>
            <person name="Luo M.C."/>
            <person name="Dvorak J."/>
        </authorList>
    </citation>
    <scope>NUCLEOTIDE SEQUENCE [LARGE SCALE GENOMIC DNA]</scope>
    <source>
        <strain evidence="2">cv. AL8/78</strain>
    </source>
</reference>
<feature type="region of interest" description="Disordered" evidence="1">
    <location>
        <begin position="68"/>
        <end position="105"/>
    </location>
</feature>
<feature type="compositionally biased region" description="Acidic residues" evidence="1">
    <location>
        <begin position="23"/>
        <end position="35"/>
    </location>
</feature>
<sequence length="218" mass="23965">QGKSNGGISGEQEDNDYVCTDEGKDDEATLSEEEELAKKDGPDPSDEIKLLQKESEIPLEELLARYPKDGYADEVTNELEDSPTHSSEEVNSDMSLDDLPADLELNNDTSENHEIAEVLGTEHVSGNALQLEIVSEPSVQECPVKGDELTDAKVMADEEASVQECSVEEVEMTDAKVMADQETIVQECPVKEDELADAKVMADEETSVQERSVKEDER</sequence>